<evidence type="ECO:0000313" key="2">
    <source>
        <dbReference type="EMBL" id="AQZ37117.1"/>
    </source>
</evidence>
<sequence length="154" mass="15862">MTDTTTRHRTPVQNAALAVGAVFLLVGIAGFVPGLTTDYDDLAFAGHHSDAALLGVFKVSALHNLVHLAFGAAGIATGLSKAPRGARAFLIGGGAIYAVLWLYGVVVDEHSTANFVPFNAADNWLHLGLAVGMIGLGAALGRNAAHYRAAQSDD</sequence>
<dbReference type="AlphaFoldDB" id="A0A1U9Y7S7"/>
<dbReference type="Proteomes" id="UP000677152">
    <property type="component" value="Chromosome"/>
</dbReference>
<keyword evidence="1" id="KW-0812">Transmembrane</keyword>
<evidence type="ECO:0000256" key="1">
    <source>
        <dbReference type="SAM" id="Phobius"/>
    </source>
</evidence>
<reference evidence="2" key="1">
    <citation type="submission" date="2017-01" db="EMBL/GenBank/DDBJ databases">
        <title>Optimization of ansamitocin biosynthetic pathway.</title>
        <authorList>
            <person name="Ning X."/>
            <person name="Bai L."/>
        </authorList>
    </citation>
    <scope>NUCLEOTIDE SEQUENCE</scope>
    <source>
        <strain evidence="2">ATCC 31280</strain>
    </source>
</reference>
<name>A0A1U9Y7S7_9PSEU</name>
<proteinExistence type="predicted"/>
<evidence type="ECO:0000313" key="3">
    <source>
        <dbReference type="EMBL" id="QUF05271.1"/>
    </source>
</evidence>
<dbReference type="Pfam" id="PF14325">
    <property type="entry name" value="DUF4383"/>
    <property type="match status" value="1"/>
</dbReference>
<keyword evidence="1" id="KW-1133">Transmembrane helix</keyword>
<feature type="transmembrane region" description="Helical" evidence="1">
    <location>
        <begin position="52"/>
        <end position="76"/>
    </location>
</feature>
<gene>
    <name evidence="3" type="ORF">KCV87_03930</name>
</gene>
<reference evidence="3" key="2">
    <citation type="submission" date="2021-04" db="EMBL/GenBank/DDBJ databases">
        <title>Genomic sequence of Actinosynnema pretiosum subsp. pretiosum ATCC 31280 (C-14919).</title>
        <authorList>
            <person name="Bai L."/>
            <person name="Wang X."/>
            <person name="Xiao Y."/>
        </authorList>
    </citation>
    <scope>NUCLEOTIDE SEQUENCE</scope>
    <source>
        <strain evidence="3">ATCC 31280</strain>
    </source>
</reference>
<feature type="transmembrane region" description="Helical" evidence="1">
    <location>
        <begin position="124"/>
        <end position="141"/>
    </location>
</feature>
<organism evidence="2">
    <name type="scientific">Actinosynnema pretiosum subsp. pretiosum</name>
    <dbReference type="NCBI Taxonomy" id="103721"/>
    <lineage>
        <taxon>Bacteria</taxon>
        <taxon>Bacillati</taxon>
        <taxon>Actinomycetota</taxon>
        <taxon>Actinomycetes</taxon>
        <taxon>Pseudonocardiales</taxon>
        <taxon>Pseudonocardiaceae</taxon>
        <taxon>Actinosynnema</taxon>
    </lineage>
</organism>
<dbReference type="EMBL" id="CP073249">
    <property type="protein sequence ID" value="QUF05271.1"/>
    <property type="molecule type" value="Genomic_DNA"/>
</dbReference>
<feature type="transmembrane region" description="Helical" evidence="1">
    <location>
        <begin position="12"/>
        <end position="32"/>
    </location>
</feature>
<accession>A0A1U9Y7S7</accession>
<feature type="transmembrane region" description="Helical" evidence="1">
    <location>
        <begin position="88"/>
        <end position="104"/>
    </location>
</feature>
<keyword evidence="1" id="KW-0472">Membrane</keyword>
<protein>
    <submittedName>
        <fullName evidence="3">DUF4383 domain-containing protein</fullName>
    </submittedName>
</protein>
<dbReference type="EMBL" id="KY489977">
    <property type="protein sequence ID" value="AQZ37117.1"/>
    <property type="molecule type" value="Genomic_DNA"/>
</dbReference>